<evidence type="ECO:0000313" key="8">
    <source>
        <dbReference type="Proteomes" id="UP000708208"/>
    </source>
</evidence>
<dbReference type="PROSITE" id="PS50261">
    <property type="entry name" value="G_PROTEIN_RECEP_F2_4"/>
    <property type="match status" value="2"/>
</dbReference>
<keyword evidence="2 5" id="KW-0812">Transmembrane</keyword>
<dbReference type="PANTHER" id="PTHR46953:SF1">
    <property type="entry name" value="G-PROTEIN COUPLED RECEPTOR MTH-LIKE 1-RELATED"/>
    <property type="match status" value="1"/>
</dbReference>
<feature type="transmembrane region" description="Helical" evidence="5">
    <location>
        <begin position="403"/>
        <end position="423"/>
    </location>
</feature>
<feature type="transmembrane region" description="Helical" evidence="5">
    <location>
        <begin position="853"/>
        <end position="878"/>
    </location>
</feature>
<evidence type="ECO:0000256" key="3">
    <source>
        <dbReference type="ARBA" id="ARBA00022989"/>
    </source>
</evidence>
<evidence type="ECO:0000256" key="2">
    <source>
        <dbReference type="ARBA" id="ARBA00022692"/>
    </source>
</evidence>
<feature type="transmembrane region" description="Helical" evidence="5">
    <location>
        <begin position="825"/>
        <end position="847"/>
    </location>
</feature>
<feature type="transmembrane region" description="Helical" evidence="5">
    <location>
        <begin position="890"/>
        <end position="915"/>
    </location>
</feature>
<comment type="subcellular location">
    <subcellularLocation>
        <location evidence="1">Membrane</location>
        <topology evidence="1">Multi-pass membrane protein</topology>
    </subcellularLocation>
</comment>
<dbReference type="GO" id="GO:0016020">
    <property type="term" value="C:membrane"/>
    <property type="evidence" value="ECO:0007669"/>
    <property type="project" value="UniProtKB-SubCell"/>
</dbReference>
<dbReference type="GO" id="GO:0004930">
    <property type="term" value="F:G protein-coupled receptor activity"/>
    <property type="evidence" value="ECO:0007669"/>
    <property type="project" value="InterPro"/>
</dbReference>
<dbReference type="CDD" id="cd15039">
    <property type="entry name" value="7tmB3_Methuselah-like"/>
    <property type="match status" value="1"/>
</dbReference>
<dbReference type="EMBL" id="CAJVCH010560302">
    <property type="protein sequence ID" value="CAG7831393.1"/>
    <property type="molecule type" value="Genomic_DNA"/>
</dbReference>
<feature type="transmembrane region" description="Helical" evidence="5">
    <location>
        <begin position="236"/>
        <end position="258"/>
    </location>
</feature>
<feature type="domain" description="G-protein coupled receptors family 2 profile 2" evidence="6">
    <location>
        <begin position="823"/>
        <end position="1036"/>
    </location>
</feature>
<evidence type="ECO:0000256" key="1">
    <source>
        <dbReference type="ARBA" id="ARBA00004141"/>
    </source>
</evidence>
<dbReference type="Proteomes" id="UP000708208">
    <property type="component" value="Unassembled WGS sequence"/>
</dbReference>
<evidence type="ECO:0000256" key="4">
    <source>
        <dbReference type="ARBA" id="ARBA00023136"/>
    </source>
</evidence>
<feature type="transmembrane region" description="Helical" evidence="5">
    <location>
        <begin position="345"/>
        <end position="366"/>
    </location>
</feature>
<proteinExistence type="predicted"/>
<name>A0A8J2L9W5_9HEXA</name>
<protein>
    <recommendedName>
        <fullName evidence="6">G-protein coupled receptors family 2 profile 2 domain-containing protein</fullName>
    </recommendedName>
</protein>
<gene>
    <name evidence="7" type="ORF">AFUS01_LOCUS41139</name>
</gene>
<organism evidence="7 8">
    <name type="scientific">Allacma fusca</name>
    <dbReference type="NCBI Taxonomy" id="39272"/>
    <lineage>
        <taxon>Eukaryota</taxon>
        <taxon>Metazoa</taxon>
        <taxon>Ecdysozoa</taxon>
        <taxon>Arthropoda</taxon>
        <taxon>Hexapoda</taxon>
        <taxon>Collembola</taxon>
        <taxon>Symphypleona</taxon>
        <taxon>Sminthuridae</taxon>
        <taxon>Allacma</taxon>
    </lineage>
</organism>
<evidence type="ECO:0000313" key="7">
    <source>
        <dbReference type="EMBL" id="CAG7831393.1"/>
    </source>
</evidence>
<feature type="transmembrane region" description="Helical" evidence="5">
    <location>
        <begin position="988"/>
        <end position="1011"/>
    </location>
</feature>
<feature type="transmembrane region" description="Helical" evidence="5">
    <location>
        <begin position="264"/>
        <end position="286"/>
    </location>
</feature>
<accession>A0A8J2L9W5</accession>
<comment type="caution">
    <text evidence="7">The sequence shown here is derived from an EMBL/GenBank/DDBJ whole genome shotgun (WGS) entry which is preliminary data.</text>
</comment>
<dbReference type="GO" id="GO:0007166">
    <property type="term" value="P:cell surface receptor signaling pathway"/>
    <property type="evidence" value="ECO:0007669"/>
    <property type="project" value="InterPro"/>
</dbReference>
<keyword evidence="8" id="KW-1185">Reference proteome</keyword>
<feature type="non-terminal residue" evidence="7">
    <location>
        <position position="1"/>
    </location>
</feature>
<dbReference type="PANTHER" id="PTHR46953">
    <property type="entry name" value="G-PROTEIN COUPLED RECEPTOR MTH-LIKE 1-RELATED"/>
    <property type="match status" value="1"/>
</dbReference>
<dbReference type="InterPro" id="IPR052808">
    <property type="entry name" value="GPCR_Mth-like"/>
</dbReference>
<sequence length="1036" mass="118488">MKFAIRLKPSNLSCPHGELAQFFYLDTNRPLFENPSKYESEFSSGGFFRDGHVYYPPEVFCIARWTKSEMAVRVCGKFSKEGHLLLPEIDNSSPLMPKCCPMNTVLANSPDGHAHCHPRFNGTAWMNPTLYTKELQKSSSLKHVYYFIPSFFPIVPGASLTQTNSDIRKFHYFNEHCARIVEDGTLYYIENFNWVQVPRTNYCLDEIQLLGKGNQQYGFVLRDSSKKFNRLWYPTWYAAVTFSASTIFLLTLVVHLLLWEEQNIQGWIAMSQFATLFLSHFVFGFYFLISADGLSRSVSCIAIGVIRHFSYLSQYSWLTMICFNLFLTFRKITIMKGDQNNLSSYLWYAGFGWGLPFLFVTISLILDQIYSYDPCNQVVVPQYGLESCAISIAGLGPYLLDPLALMLSINTILFSVTTYKLYTYSKHGKNARSNFSDSRNFYKLIAKLFFVMGFTWTLYFVFNVLWKVGLGNIPGFWEIISVVTYFQALAVFITYTCKPSISASLKERYPTLRPLLIVPDKIMSRLHSFWLAAVLRSTKSEEGATGVNEAITFQWCSNKPIITNTVAFEIPENLSEGRIKFLIRFKPGSISCPVGVKATTFSLSLKKHSSSKHKPHLSSAGFFRFGNYYYPPDEFCFASWTKSNIDVMVCGESTLSKKGTWVFPKCDNSSHCIPKCCPMHMLLTSSSANEQPECQLRFHNSARLNPILYTNELRKSSSQKPVYYFIRSITSRVIPEAALLKADTATKKFRDFNKYCLRVVDDGTLFYLENFEWIQVPQTNYCIDGIQLRGTPLKLPQLFFGQEDQYGVILKDSSKRTNRESFPPWLAAISMSASIFFILTLGVYVLLWEEQKLQGWIAMSEFATMFLSHFVSGLLFILSEEMNFRSFECIAIGVVAHFLYLSQYCWLTVICFNLYSTFRKITFTLGDENNLGSYLRHAGFGWGVPFLFVTVSLILDQIFSYDPCNQLVVPQYGVESCTVSSAALSPYLLYPLALLLSVNTVLFSVTSYKLYTYSKCAKIARKNFNDGKNLFKLIAR</sequence>
<dbReference type="InterPro" id="IPR017981">
    <property type="entry name" value="GPCR_2-like_7TM"/>
</dbReference>
<dbReference type="Pfam" id="PF00002">
    <property type="entry name" value="7tm_2"/>
    <property type="match status" value="2"/>
</dbReference>
<keyword evidence="4 5" id="KW-0472">Membrane</keyword>
<keyword evidence="3 5" id="KW-1133">Transmembrane helix</keyword>
<feature type="transmembrane region" description="Helical" evidence="5">
    <location>
        <begin position="315"/>
        <end position="333"/>
    </location>
</feature>
<reference evidence="7" key="1">
    <citation type="submission" date="2021-06" db="EMBL/GenBank/DDBJ databases">
        <authorList>
            <person name="Hodson N. C."/>
            <person name="Mongue J. A."/>
            <person name="Jaron S. K."/>
        </authorList>
    </citation>
    <scope>NUCLEOTIDE SEQUENCE</scope>
</reference>
<evidence type="ECO:0000259" key="6">
    <source>
        <dbReference type="PROSITE" id="PS50261"/>
    </source>
</evidence>
<feature type="domain" description="G-protein coupled receptors family 2 profile 2" evidence="6">
    <location>
        <begin position="234"/>
        <end position="486"/>
    </location>
</feature>
<dbReference type="OrthoDB" id="6134459at2759"/>
<evidence type="ECO:0000256" key="5">
    <source>
        <dbReference type="SAM" id="Phobius"/>
    </source>
</evidence>
<dbReference type="AlphaFoldDB" id="A0A8J2L9W5"/>
<feature type="transmembrane region" description="Helical" evidence="5">
    <location>
        <begin position="444"/>
        <end position="462"/>
    </location>
</feature>
<dbReference type="InterPro" id="IPR000832">
    <property type="entry name" value="GPCR_2_secretin-like"/>
</dbReference>